<evidence type="ECO:0000313" key="2">
    <source>
        <dbReference type="Proteomes" id="UP001201262"/>
    </source>
</evidence>
<proteinExistence type="predicted"/>
<organism evidence="1 2">
    <name type="scientific">Talaromyces proteolyticus</name>
    <dbReference type="NCBI Taxonomy" id="1131652"/>
    <lineage>
        <taxon>Eukaryota</taxon>
        <taxon>Fungi</taxon>
        <taxon>Dikarya</taxon>
        <taxon>Ascomycota</taxon>
        <taxon>Pezizomycotina</taxon>
        <taxon>Eurotiomycetes</taxon>
        <taxon>Eurotiomycetidae</taxon>
        <taxon>Eurotiales</taxon>
        <taxon>Trichocomaceae</taxon>
        <taxon>Talaromyces</taxon>
        <taxon>Talaromyces sect. Bacilispori</taxon>
    </lineage>
</organism>
<protein>
    <submittedName>
        <fullName evidence="1">Uncharacterized protein</fullName>
    </submittedName>
</protein>
<dbReference type="InterPro" id="IPR027417">
    <property type="entry name" value="P-loop_NTPase"/>
</dbReference>
<accession>A0AAD4KQ69</accession>
<comment type="caution">
    <text evidence="1">The sequence shown here is derived from an EMBL/GenBank/DDBJ whole genome shotgun (WGS) entry which is preliminary data.</text>
</comment>
<keyword evidence="2" id="KW-1185">Reference proteome</keyword>
<dbReference type="RefSeq" id="XP_046072539.1">
    <property type="nucleotide sequence ID" value="XM_046216224.1"/>
</dbReference>
<dbReference type="Proteomes" id="UP001201262">
    <property type="component" value="Unassembled WGS sequence"/>
</dbReference>
<evidence type="ECO:0000313" key="1">
    <source>
        <dbReference type="EMBL" id="KAH8697838.1"/>
    </source>
</evidence>
<sequence length="97" mass="11185">MKSFSAPRFGLLRKTLMALSMQDPRMKVVIAGPDGAGKSCLLSFLKKTMEDRFNSVMSVMVEAPLMLRMETRSKESKYAKVFEFWEDSKITKVFCRY</sequence>
<dbReference type="GeneID" id="70246511"/>
<dbReference type="Gene3D" id="3.40.50.300">
    <property type="entry name" value="P-loop containing nucleotide triphosphate hydrolases"/>
    <property type="match status" value="1"/>
</dbReference>
<dbReference type="AlphaFoldDB" id="A0AAD4KQ69"/>
<name>A0AAD4KQ69_9EURO</name>
<gene>
    <name evidence="1" type="ORF">BGW36DRAFT_379554</name>
</gene>
<dbReference type="SUPFAM" id="SSF52540">
    <property type="entry name" value="P-loop containing nucleoside triphosphate hydrolases"/>
    <property type="match status" value="1"/>
</dbReference>
<dbReference type="EMBL" id="JAJTJA010000006">
    <property type="protein sequence ID" value="KAH8697838.1"/>
    <property type="molecule type" value="Genomic_DNA"/>
</dbReference>
<reference evidence="1" key="1">
    <citation type="submission" date="2021-12" db="EMBL/GenBank/DDBJ databases">
        <title>Convergent genome expansion in fungi linked to evolution of root-endophyte symbiosis.</title>
        <authorList>
            <consortium name="DOE Joint Genome Institute"/>
            <person name="Ke Y.-H."/>
            <person name="Bonito G."/>
            <person name="Liao H.-L."/>
            <person name="Looney B."/>
            <person name="Rojas-Flechas A."/>
            <person name="Nash J."/>
            <person name="Hameed K."/>
            <person name="Schadt C."/>
            <person name="Martin F."/>
            <person name="Crous P.W."/>
            <person name="Miettinen O."/>
            <person name="Magnuson J.K."/>
            <person name="Labbe J."/>
            <person name="Jacobson D."/>
            <person name="Doktycz M.J."/>
            <person name="Veneault-Fourrey C."/>
            <person name="Kuo A."/>
            <person name="Mondo S."/>
            <person name="Calhoun S."/>
            <person name="Riley R."/>
            <person name="Ohm R."/>
            <person name="LaButti K."/>
            <person name="Andreopoulos B."/>
            <person name="Pangilinan J."/>
            <person name="Nolan M."/>
            <person name="Tritt A."/>
            <person name="Clum A."/>
            <person name="Lipzen A."/>
            <person name="Daum C."/>
            <person name="Barry K."/>
            <person name="Grigoriev I.V."/>
            <person name="Vilgalys R."/>
        </authorList>
    </citation>
    <scope>NUCLEOTIDE SEQUENCE</scope>
    <source>
        <strain evidence="1">PMI_201</strain>
    </source>
</reference>